<dbReference type="GO" id="GO:0004852">
    <property type="term" value="F:uroporphyrinogen-III synthase activity"/>
    <property type="evidence" value="ECO:0007669"/>
    <property type="project" value="UniProtKB-UniRule"/>
</dbReference>
<comment type="pathway">
    <text evidence="1 9">Porphyrin-containing compound metabolism; protoporphyrin-IX biosynthesis; coproporphyrinogen-III from 5-aminolevulinate: step 3/4.</text>
</comment>
<dbReference type="GO" id="GO:0006780">
    <property type="term" value="P:uroporphyrinogen III biosynthetic process"/>
    <property type="evidence" value="ECO:0007669"/>
    <property type="project" value="UniProtKB-UniRule"/>
</dbReference>
<dbReference type="CDD" id="cd06578">
    <property type="entry name" value="HemD"/>
    <property type="match status" value="1"/>
</dbReference>
<reference evidence="11 12" key="1">
    <citation type="submission" date="2020-09" db="EMBL/GenBank/DDBJ databases">
        <title>Investigation of environmental microbe.</title>
        <authorList>
            <person name="Ou Y."/>
            <person name="Kang Q."/>
        </authorList>
    </citation>
    <scope>NUCLEOTIDE SEQUENCE [LARGE SCALE GENOMIC DNA]</scope>
    <source>
        <strain evidence="11 12">KJZ-9</strain>
    </source>
</reference>
<evidence type="ECO:0000256" key="9">
    <source>
        <dbReference type="RuleBase" id="RU366031"/>
    </source>
</evidence>
<dbReference type="SUPFAM" id="SSF69618">
    <property type="entry name" value="HemD-like"/>
    <property type="match status" value="1"/>
</dbReference>
<evidence type="ECO:0000256" key="3">
    <source>
        <dbReference type="ARBA" id="ARBA00013109"/>
    </source>
</evidence>
<comment type="similarity">
    <text evidence="2 9">Belongs to the uroporphyrinogen-III synthase family.</text>
</comment>
<evidence type="ECO:0000259" key="10">
    <source>
        <dbReference type="Pfam" id="PF02602"/>
    </source>
</evidence>
<evidence type="ECO:0000313" key="11">
    <source>
        <dbReference type="EMBL" id="QNV40559.1"/>
    </source>
</evidence>
<protein>
    <recommendedName>
        <fullName evidence="7 9">Uroporphyrinogen-III synthase</fullName>
        <ecNumber evidence="3 9">4.2.1.75</ecNumber>
    </recommendedName>
</protein>
<feature type="domain" description="Tetrapyrrole biosynthesis uroporphyrinogen III synthase" evidence="10">
    <location>
        <begin position="41"/>
        <end position="281"/>
    </location>
</feature>
<dbReference type="GO" id="GO:0006782">
    <property type="term" value="P:protoporphyrinogen IX biosynthetic process"/>
    <property type="evidence" value="ECO:0007669"/>
    <property type="project" value="UniProtKB-UniRule"/>
</dbReference>
<evidence type="ECO:0000313" key="12">
    <source>
        <dbReference type="Proteomes" id="UP000516421"/>
    </source>
</evidence>
<dbReference type="AlphaFoldDB" id="A0A7H2BLL3"/>
<keyword evidence="12" id="KW-1185">Reference proteome</keyword>
<sequence>MTASAQIFVTRTPAAAGELIDELLEGVGKSLLSSPSGAIELLCVPLHEAELIPQNAREVARELLRQSLKGQFDAVTFTSRNGVRAFEQLIASQALPFPPETLIAAVGQGTAAELKKLGITANFIPDIQDAQHMIQQWPASAGLNQRILCVQGANARPTLREGLKALGHRVDVATVYQMRDFPAESALVQGSKSYGEYEPLSLNQALEVAQGRTSADNSTARILIATAPSLLRAFYQGWVTSPQGSRENFPHLIAIGKSTALQAVELGLTATVPASPAASDLATAACDTLLHLTR</sequence>
<dbReference type="Gene3D" id="3.40.50.10090">
    <property type="match status" value="2"/>
</dbReference>
<evidence type="ECO:0000256" key="7">
    <source>
        <dbReference type="ARBA" id="ARBA00040167"/>
    </source>
</evidence>
<evidence type="ECO:0000256" key="1">
    <source>
        <dbReference type="ARBA" id="ARBA00004772"/>
    </source>
</evidence>
<accession>A0A7H2BLL3</accession>
<evidence type="ECO:0000256" key="8">
    <source>
        <dbReference type="ARBA" id="ARBA00048617"/>
    </source>
</evidence>
<dbReference type="EMBL" id="CP061538">
    <property type="protein sequence ID" value="QNV40559.1"/>
    <property type="molecule type" value="Genomic_DNA"/>
</dbReference>
<keyword evidence="4 9" id="KW-0456">Lyase</keyword>
<dbReference type="EC" id="4.2.1.75" evidence="3 9"/>
<dbReference type="UniPathway" id="UPA00251">
    <property type="reaction ID" value="UER00320"/>
</dbReference>
<proteinExistence type="inferred from homology"/>
<dbReference type="Pfam" id="PF02602">
    <property type="entry name" value="HEM4"/>
    <property type="match status" value="1"/>
</dbReference>
<dbReference type="Proteomes" id="UP000516421">
    <property type="component" value="Chromosome"/>
</dbReference>
<evidence type="ECO:0000256" key="5">
    <source>
        <dbReference type="ARBA" id="ARBA00023244"/>
    </source>
</evidence>
<dbReference type="InterPro" id="IPR039793">
    <property type="entry name" value="UROS/Hem4"/>
</dbReference>
<evidence type="ECO:0000256" key="2">
    <source>
        <dbReference type="ARBA" id="ARBA00008133"/>
    </source>
</evidence>
<comment type="catalytic activity">
    <reaction evidence="8 9">
        <text>hydroxymethylbilane = uroporphyrinogen III + H2O</text>
        <dbReference type="Rhea" id="RHEA:18965"/>
        <dbReference type="ChEBI" id="CHEBI:15377"/>
        <dbReference type="ChEBI" id="CHEBI:57308"/>
        <dbReference type="ChEBI" id="CHEBI:57845"/>
        <dbReference type="EC" id="4.2.1.75"/>
    </reaction>
</comment>
<organism evidence="11 12">
    <name type="scientific">Rothia amarae</name>
    <dbReference type="NCBI Taxonomy" id="169480"/>
    <lineage>
        <taxon>Bacteria</taxon>
        <taxon>Bacillati</taxon>
        <taxon>Actinomycetota</taxon>
        <taxon>Actinomycetes</taxon>
        <taxon>Micrococcales</taxon>
        <taxon>Micrococcaceae</taxon>
        <taxon>Rothia</taxon>
    </lineage>
</organism>
<name>A0A7H2BLL3_9MICC</name>
<dbReference type="PANTHER" id="PTHR38042:SF1">
    <property type="entry name" value="UROPORPHYRINOGEN-III SYNTHASE, CHLOROPLASTIC"/>
    <property type="match status" value="1"/>
</dbReference>
<evidence type="ECO:0000256" key="4">
    <source>
        <dbReference type="ARBA" id="ARBA00023239"/>
    </source>
</evidence>
<dbReference type="InterPro" id="IPR003754">
    <property type="entry name" value="4pyrrol_synth_uPrphyn_synth"/>
</dbReference>
<dbReference type="KEGG" id="rama:IDM48_03905"/>
<comment type="function">
    <text evidence="6 9">Catalyzes cyclization of the linear tetrapyrrole, hydroxymethylbilane, to the macrocyclic uroporphyrinogen III.</text>
</comment>
<keyword evidence="5 9" id="KW-0627">Porphyrin biosynthesis</keyword>
<dbReference type="InterPro" id="IPR036108">
    <property type="entry name" value="4pyrrol_syn_uPrphyn_synt_sf"/>
</dbReference>
<gene>
    <name evidence="11" type="ORF">IDM48_03905</name>
</gene>
<dbReference type="RefSeq" id="WP_068171371.1">
    <property type="nucleotide sequence ID" value="NZ_BAAAHX010000004.1"/>
</dbReference>
<evidence type="ECO:0000256" key="6">
    <source>
        <dbReference type="ARBA" id="ARBA00037589"/>
    </source>
</evidence>
<dbReference type="PANTHER" id="PTHR38042">
    <property type="entry name" value="UROPORPHYRINOGEN-III SYNTHASE, CHLOROPLASTIC"/>
    <property type="match status" value="1"/>
</dbReference>